<protein>
    <submittedName>
        <fullName evidence="3">Chromosome condensation regulator RCC1</fullName>
    </submittedName>
</protein>
<accession>A0ABX8J5U3</accession>
<dbReference type="PROSITE" id="PS51257">
    <property type="entry name" value="PROKAR_LIPOPROTEIN"/>
    <property type="match status" value="1"/>
</dbReference>
<evidence type="ECO:0000256" key="2">
    <source>
        <dbReference type="SAM" id="SignalP"/>
    </source>
</evidence>
<evidence type="ECO:0000313" key="3">
    <source>
        <dbReference type="EMBL" id="QWV92687.1"/>
    </source>
</evidence>
<dbReference type="EMBL" id="CP076723">
    <property type="protein sequence ID" value="QWV92687.1"/>
    <property type="molecule type" value="Genomic_DNA"/>
</dbReference>
<feature type="signal peptide" evidence="2">
    <location>
        <begin position="1"/>
        <end position="24"/>
    </location>
</feature>
<dbReference type="Pfam" id="PF00415">
    <property type="entry name" value="RCC1"/>
    <property type="match status" value="3"/>
</dbReference>
<keyword evidence="4" id="KW-1185">Reference proteome</keyword>
<organism evidence="3 4">
    <name type="scientific">Geomonas oryzisoli</name>
    <dbReference type="NCBI Taxonomy" id="2847992"/>
    <lineage>
        <taxon>Bacteria</taxon>
        <taxon>Pseudomonadati</taxon>
        <taxon>Thermodesulfobacteriota</taxon>
        <taxon>Desulfuromonadia</taxon>
        <taxon>Geobacterales</taxon>
        <taxon>Geobacteraceae</taxon>
        <taxon>Geomonas</taxon>
    </lineage>
</organism>
<dbReference type="PROSITE" id="PS50012">
    <property type="entry name" value="RCC1_3"/>
    <property type="match status" value="4"/>
</dbReference>
<evidence type="ECO:0000256" key="1">
    <source>
        <dbReference type="ARBA" id="ARBA00022737"/>
    </source>
</evidence>
<keyword evidence="1" id="KW-0677">Repeat</keyword>
<keyword evidence="2" id="KW-0732">Signal</keyword>
<sequence>MQNRRRFRLLICAGLLTAALSGCGGSSSNDHIPSTVTIFYEHSVIFRNHTTFTMGYNGFGQLGDGTFTKREIAVPVPGMEYMTQAVAGNAHTMVTNGSTVYSWGYNLYGQLGNKDASTTYPDAYKKSPVPVTFEPAVTAVTDIAAGGDHSLAVADGQVYSWGQNLYRQLGNSLTSNSKIPVHISLGHDGEDLAALTARKVAAGGVFSMALFDNGDVYVWGNNRDLTKSEHVNLLVPFGAYSSVCSSPKKVTIPASGVTSGTEKIEQISALASAGLALQVRRDDAGNITSETLWGWGYNDRGELGPNIPVKTSSATPVKVLEITDVRDGVIKKIVNGTNHILLLMGSLNSTQNDGTWYVKAMGLNSAGQLGDGTSTSSAALVSTLMASGAPMTDVSDVAAFGKSSFALVAGVWYGWGNNSMGQLGNTVDTKSGIPYFKTPVTVKFK</sequence>
<dbReference type="InterPro" id="IPR000408">
    <property type="entry name" value="Reg_chr_condens"/>
</dbReference>
<reference evidence="3 4" key="1">
    <citation type="submission" date="2021-06" db="EMBL/GenBank/DDBJ databases">
        <title>Gemonas diversity in paddy soil.</title>
        <authorList>
            <person name="Liu G."/>
        </authorList>
    </citation>
    <scope>NUCLEOTIDE SEQUENCE [LARGE SCALE GENOMIC DNA]</scope>
    <source>
        <strain evidence="3 4">RG10</strain>
    </source>
</reference>
<name>A0ABX8J5U3_9BACT</name>
<dbReference type="Proteomes" id="UP000683557">
    <property type="component" value="Chromosome"/>
</dbReference>
<dbReference type="InterPro" id="IPR051210">
    <property type="entry name" value="Ub_ligase/GEF_domain"/>
</dbReference>
<feature type="chain" id="PRO_5045423730" evidence="2">
    <location>
        <begin position="25"/>
        <end position="445"/>
    </location>
</feature>
<dbReference type="PANTHER" id="PTHR22870:SF360">
    <property type="entry name" value="ULTRAVIOLET-B RECEPTOR UVR8"/>
    <property type="match status" value="1"/>
</dbReference>
<dbReference type="PANTHER" id="PTHR22870">
    <property type="entry name" value="REGULATOR OF CHROMOSOME CONDENSATION"/>
    <property type="match status" value="1"/>
</dbReference>
<gene>
    <name evidence="3" type="ORF">KP004_16090</name>
</gene>
<dbReference type="RefSeq" id="WP_216799452.1">
    <property type="nucleotide sequence ID" value="NZ_CP076723.1"/>
</dbReference>
<evidence type="ECO:0000313" key="4">
    <source>
        <dbReference type="Proteomes" id="UP000683557"/>
    </source>
</evidence>
<proteinExistence type="predicted"/>